<keyword evidence="3 12" id="KW-0547">Nucleotide-binding</keyword>
<evidence type="ECO:0000256" key="6">
    <source>
        <dbReference type="ARBA" id="ARBA00023134"/>
    </source>
</evidence>
<dbReference type="GO" id="GO:0043022">
    <property type="term" value="F:ribosome binding"/>
    <property type="evidence" value="ECO:0007669"/>
    <property type="project" value="UniProtKB-UniRule"/>
</dbReference>
<dbReference type="CDD" id="cd16260">
    <property type="entry name" value="EF4_III"/>
    <property type="match status" value="1"/>
</dbReference>
<dbReference type="FunFam" id="3.30.70.2570:FF:000001">
    <property type="entry name" value="Translation factor GUF1, mitochondrial"/>
    <property type="match status" value="1"/>
</dbReference>
<name>A0A2V1P0D2_9RHOB</name>
<evidence type="ECO:0000256" key="7">
    <source>
        <dbReference type="ARBA" id="ARBA00023136"/>
    </source>
</evidence>
<dbReference type="InterPro" id="IPR006297">
    <property type="entry name" value="EF-4"/>
</dbReference>
<evidence type="ECO:0000259" key="13">
    <source>
        <dbReference type="PROSITE" id="PS51722"/>
    </source>
</evidence>
<dbReference type="Pfam" id="PF00009">
    <property type="entry name" value="GTP_EFTU"/>
    <property type="match status" value="1"/>
</dbReference>
<dbReference type="CDD" id="cd03709">
    <property type="entry name" value="lepA_C"/>
    <property type="match status" value="1"/>
</dbReference>
<dbReference type="HAMAP" id="MF_00071">
    <property type="entry name" value="LepA"/>
    <property type="match status" value="1"/>
</dbReference>
<evidence type="ECO:0000256" key="9">
    <source>
        <dbReference type="ARBA" id="ARBA00057626"/>
    </source>
</evidence>
<dbReference type="FunFam" id="3.40.50.300:FF:000078">
    <property type="entry name" value="Elongation factor 4"/>
    <property type="match status" value="1"/>
</dbReference>
<evidence type="ECO:0000256" key="12">
    <source>
        <dbReference type="HAMAP-Rule" id="MF_00071"/>
    </source>
</evidence>
<evidence type="ECO:0000313" key="15">
    <source>
        <dbReference type="Proteomes" id="UP000245293"/>
    </source>
</evidence>
<dbReference type="InterPro" id="IPR038363">
    <property type="entry name" value="LepA_C_sf"/>
</dbReference>
<dbReference type="InterPro" id="IPR035654">
    <property type="entry name" value="LepA_IV"/>
</dbReference>
<keyword evidence="6 12" id="KW-0342">GTP-binding</keyword>
<dbReference type="CDD" id="cd03699">
    <property type="entry name" value="EF4_II"/>
    <property type="match status" value="1"/>
</dbReference>
<dbReference type="InterPro" id="IPR027417">
    <property type="entry name" value="P-loop_NTPase"/>
</dbReference>
<dbReference type="Proteomes" id="UP000245293">
    <property type="component" value="Unassembled WGS sequence"/>
</dbReference>
<evidence type="ECO:0000256" key="3">
    <source>
        <dbReference type="ARBA" id="ARBA00022741"/>
    </source>
</evidence>
<dbReference type="Gene3D" id="3.40.50.300">
    <property type="entry name" value="P-loop containing nucleotide triphosphate hydrolases"/>
    <property type="match status" value="1"/>
</dbReference>
<keyword evidence="5 12" id="KW-0648">Protein biosynthesis</keyword>
<organism evidence="14 15">
    <name type="scientific">Salibaculum griseiflavum</name>
    <dbReference type="NCBI Taxonomy" id="1914409"/>
    <lineage>
        <taxon>Bacteria</taxon>
        <taxon>Pseudomonadati</taxon>
        <taxon>Pseudomonadota</taxon>
        <taxon>Alphaproteobacteria</taxon>
        <taxon>Rhodobacterales</taxon>
        <taxon>Roseobacteraceae</taxon>
        <taxon>Salibaculum</taxon>
    </lineage>
</organism>
<dbReference type="SMART" id="SM00838">
    <property type="entry name" value="EFG_C"/>
    <property type="match status" value="1"/>
</dbReference>
<evidence type="ECO:0000313" key="14">
    <source>
        <dbReference type="EMBL" id="PWG15895.1"/>
    </source>
</evidence>
<evidence type="ECO:0000256" key="10">
    <source>
        <dbReference type="ARBA" id="ARBA00061052"/>
    </source>
</evidence>
<dbReference type="GO" id="GO:0097216">
    <property type="term" value="F:guanosine tetraphosphate binding"/>
    <property type="evidence" value="ECO:0007669"/>
    <property type="project" value="UniProtKB-ARBA"/>
</dbReference>
<dbReference type="FunFam" id="3.30.70.870:FF:000004">
    <property type="entry name" value="Translation factor GUF1, mitochondrial"/>
    <property type="match status" value="1"/>
</dbReference>
<dbReference type="Gene3D" id="2.40.30.10">
    <property type="entry name" value="Translation factors"/>
    <property type="match status" value="1"/>
</dbReference>
<gene>
    <name evidence="12" type="primary">lepA</name>
    <name evidence="14" type="ORF">DFK10_14685</name>
</gene>
<dbReference type="Pfam" id="PF03144">
    <property type="entry name" value="GTP_EFTU_D2"/>
    <property type="match status" value="1"/>
</dbReference>
<dbReference type="InterPro" id="IPR035647">
    <property type="entry name" value="EFG_III/V"/>
</dbReference>
<keyword evidence="2 12" id="KW-1003">Cell membrane</keyword>
<dbReference type="GO" id="GO:0005886">
    <property type="term" value="C:plasma membrane"/>
    <property type="evidence" value="ECO:0007669"/>
    <property type="project" value="UniProtKB-SubCell"/>
</dbReference>
<dbReference type="GO" id="GO:0003924">
    <property type="term" value="F:GTPase activity"/>
    <property type="evidence" value="ECO:0007669"/>
    <property type="project" value="UniProtKB-UniRule"/>
</dbReference>
<comment type="similarity">
    <text evidence="1 12">Belongs to the TRAFAC class translation factor GTPase superfamily. Classic translation factor GTPase family. LepA subfamily.</text>
</comment>
<accession>A0A2V1P0D2</accession>
<comment type="function">
    <text evidence="9 12">Required for accurate and efficient protein synthesis under certain stress conditions. May act as a fidelity factor of the translation reaction, by catalyzing a one-codon backward translocation of tRNAs on improperly translocated ribosomes. Back-translocation proceeds from a post-translocation (POST) complex to a pre-translocation (PRE) complex, thus giving elongation factor G a second chance to translocate the tRNAs correctly. Binds to ribosomes in a GTP-dependent manner.</text>
</comment>
<dbReference type="NCBIfam" id="TIGR01393">
    <property type="entry name" value="lepA"/>
    <property type="match status" value="1"/>
</dbReference>
<evidence type="ECO:0000256" key="2">
    <source>
        <dbReference type="ARBA" id="ARBA00022475"/>
    </source>
</evidence>
<keyword evidence="14" id="KW-0251">Elongation factor</keyword>
<dbReference type="InterPro" id="IPR004161">
    <property type="entry name" value="EFTu-like_2"/>
</dbReference>
<dbReference type="Gene3D" id="3.30.70.870">
    <property type="entry name" value="Elongation Factor G (Translational Gtpase), domain 3"/>
    <property type="match status" value="1"/>
</dbReference>
<comment type="catalytic activity">
    <reaction evidence="8 12">
        <text>GTP + H2O = GDP + phosphate + H(+)</text>
        <dbReference type="Rhea" id="RHEA:19669"/>
        <dbReference type="ChEBI" id="CHEBI:15377"/>
        <dbReference type="ChEBI" id="CHEBI:15378"/>
        <dbReference type="ChEBI" id="CHEBI:37565"/>
        <dbReference type="ChEBI" id="CHEBI:43474"/>
        <dbReference type="ChEBI" id="CHEBI:58189"/>
        <dbReference type="EC" id="3.6.5.n1"/>
    </reaction>
</comment>
<dbReference type="PROSITE" id="PS00301">
    <property type="entry name" value="G_TR_1"/>
    <property type="match status" value="1"/>
</dbReference>
<dbReference type="AlphaFoldDB" id="A0A2V1P0D2"/>
<protein>
    <recommendedName>
        <fullName evidence="11 12">Elongation factor 4</fullName>
        <shortName evidence="12">EF-4</shortName>
        <ecNumber evidence="11 12">3.6.5.n1</ecNumber>
    </recommendedName>
    <alternativeName>
        <fullName evidence="12">Ribosomal back-translocase LepA</fullName>
    </alternativeName>
</protein>
<dbReference type="InterPro" id="IPR005225">
    <property type="entry name" value="Small_GTP-bd"/>
</dbReference>
<dbReference type="Gene3D" id="3.30.70.2570">
    <property type="entry name" value="Elongation factor 4, C-terminal domain"/>
    <property type="match status" value="1"/>
</dbReference>
<dbReference type="SUPFAM" id="SSF52540">
    <property type="entry name" value="P-loop containing nucleoside triphosphate hydrolases"/>
    <property type="match status" value="1"/>
</dbReference>
<feature type="binding site" evidence="12">
    <location>
        <begin position="17"/>
        <end position="22"/>
    </location>
    <ligand>
        <name>GTP</name>
        <dbReference type="ChEBI" id="CHEBI:37565"/>
    </ligand>
</feature>
<dbReference type="SUPFAM" id="SSF54980">
    <property type="entry name" value="EF-G C-terminal domain-like"/>
    <property type="match status" value="2"/>
</dbReference>
<proteinExistence type="inferred from homology"/>
<keyword evidence="7 12" id="KW-0472">Membrane</keyword>
<dbReference type="InterPro" id="IPR013842">
    <property type="entry name" value="LepA_CTD"/>
</dbReference>
<dbReference type="Pfam" id="PF00679">
    <property type="entry name" value="EFG_C"/>
    <property type="match status" value="1"/>
</dbReference>
<dbReference type="InterPro" id="IPR000640">
    <property type="entry name" value="EFG_V-like"/>
</dbReference>
<evidence type="ECO:0000256" key="5">
    <source>
        <dbReference type="ARBA" id="ARBA00022917"/>
    </source>
</evidence>
<dbReference type="OrthoDB" id="9802948at2"/>
<evidence type="ECO:0000256" key="8">
    <source>
        <dbReference type="ARBA" id="ARBA00050293"/>
    </source>
</evidence>
<comment type="similarity">
    <text evidence="10">Belongs to the GTP-binding elongation factor family. LepA subfamily.</text>
</comment>
<dbReference type="NCBIfam" id="TIGR00231">
    <property type="entry name" value="small_GTP"/>
    <property type="match status" value="1"/>
</dbReference>
<feature type="binding site" evidence="12">
    <location>
        <begin position="134"/>
        <end position="137"/>
    </location>
    <ligand>
        <name>GTP</name>
        <dbReference type="ChEBI" id="CHEBI:37565"/>
    </ligand>
</feature>
<dbReference type="PANTHER" id="PTHR43512:SF4">
    <property type="entry name" value="TRANSLATION FACTOR GUF1 HOMOLOG, CHLOROPLASTIC"/>
    <property type="match status" value="1"/>
</dbReference>
<dbReference type="CDD" id="cd01890">
    <property type="entry name" value="LepA"/>
    <property type="match status" value="1"/>
</dbReference>
<dbReference type="GO" id="GO:0005525">
    <property type="term" value="F:GTP binding"/>
    <property type="evidence" value="ECO:0007669"/>
    <property type="project" value="UniProtKB-UniRule"/>
</dbReference>
<keyword evidence="15" id="KW-1185">Reference proteome</keyword>
<dbReference type="InterPro" id="IPR000795">
    <property type="entry name" value="T_Tr_GTP-bd_dom"/>
</dbReference>
<sequence length="599" mass="66869">MTDLTHIRNFSIVAHIDHGKSTLADRLIQATNTVPDRDMKEQLLDAMDIERERGITIKANTVRIEYDALDGQHYVLNLIDTPGHVDFAYEVSRSMRAVEGSLLVVDSTQGVEAQTLANVYQAIDADHELIPVFNKIDLPASDIDRVAEQVEDVIGIDASGAIPVSAKTGEGIRDVLESIIANLPPPEGNRDAPLKAMLVDSWYDAYLGVIVLVRIKDGVLKKGDRVRFMQNGTVHQVDRIGVFKPSMQTVDDLGPGEIGFLTASIKQVRDTRVGDTITHEKKPCDGPLPGFKPSQPVVFCGLFPVDSAEFEDLRDAIDKLALNDASFSYEMETSAALGFGFRCGFLGLLHLEVIRDRIEREYDIELITTAPSVIYHVFMKDGTKIDLHNPADMPDLTHVDHVEEPRIKATILVPDEFLGDVLKLCQDRRGIQEDLTYAGSRAMVVYDLPLNEVVFDFYDRLKSVTKGYASFDYQLTGYRQDNLVKMQILVNEEPVDALSMMVHRDRAEMRGRAMCEKLKDLIPRHMFKIPIQAAIGGKVIARETLAALRKDVTAKCYGGDATRKRKLLDKQKAGKKKMRQFGKVDIPQEAFISALKMDS</sequence>
<dbReference type="RefSeq" id="WP_109389787.1">
    <property type="nucleotide sequence ID" value="NZ_QETF01000021.1"/>
</dbReference>
<evidence type="ECO:0000256" key="1">
    <source>
        <dbReference type="ARBA" id="ARBA00005454"/>
    </source>
</evidence>
<dbReference type="InterPro" id="IPR031157">
    <property type="entry name" value="G_TR_CS"/>
</dbReference>
<feature type="domain" description="Tr-type G" evidence="13">
    <location>
        <begin position="5"/>
        <end position="187"/>
    </location>
</feature>
<dbReference type="FunFam" id="3.30.70.240:FF:000007">
    <property type="entry name" value="Translation factor GUF1, mitochondrial"/>
    <property type="match status" value="1"/>
</dbReference>
<reference evidence="15" key="1">
    <citation type="submission" date="2018-05" db="EMBL/GenBank/DDBJ databases">
        <authorList>
            <person name="Du Z."/>
            <person name="Wang X."/>
        </authorList>
    </citation>
    <scope>NUCLEOTIDE SEQUENCE [LARGE SCALE GENOMIC DNA]</scope>
    <source>
        <strain evidence="15">WDS4C29</strain>
    </source>
</reference>
<dbReference type="GO" id="GO:0003746">
    <property type="term" value="F:translation elongation factor activity"/>
    <property type="evidence" value="ECO:0007669"/>
    <property type="project" value="UniProtKB-UniRule"/>
</dbReference>
<dbReference type="PANTHER" id="PTHR43512">
    <property type="entry name" value="TRANSLATION FACTOR GUF1-RELATED"/>
    <property type="match status" value="1"/>
</dbReference>
<dbReference type="Gene3D" id="3.30.70.240">
    <property type="match status" value="1"/>
</dbReference>
<comment type="subcellular location">
    <subcellularLocation>
        <location evidence="12">Cell membrane</location>
        <topology evidence="12">Peripheral membrane protein</topology>
        <orientation evidence="12">Cytoplasmic side</orientation>
    </subcellularLocation>
</comment>
<dbReference type="EC" id="3.6.5.n1" evidence="11 12"/>
<evidence type="ECO:0000256" key="4">
    <source>
        <dbReference type="ARBA" id="ARBA00022801"/>
    </source>
</evidence>
<dbReference type="GO" id="GO:0045727">
    <property type="term" value="P:positive regulation of translation"/>
    <property type="evidence" value="ECO:0007669"/>
    <property type="project" value="UniProtKB-UniRule"/>
</dbReference>
<dbReference type="PROSITE" id="PS51722">
    <property type="entry name" value="G_TR_2"/>
    <property type="match status" value="1"/>
</dbReference>
<keyword evidence="4 12" id="KW-0378">Hydrolase</keyword>
<dbReference type="FunFam" id="2.40.30.10:FF:000015">
    <property type="entry name" value="Translation factor GUF1, mitochondrial"/>
    <property type="match status" value="1"/>
</dbReference>
<dbReference type="EMBL" id="QETF01000021">
    <property type="protein sequence ID" value="PWG15895.1"/>
    <property type="molecule type" value="Genomic_DNA"/>
</dbReference>
<evidence type="ECO:0000256" key="11">
    <source>
        <dbReference type="ARBA" id="ARBA00066744"/>
    </source>
</evidence>
<dbReference type="PRINTS" id="PR00315">
    <property type="entry name" value="ELONGATNFCT"/>
</dbReference>
<comment type="caution">
    <text evidence="14">The sequence shown here is derived from an EMBL/GenBank/DDBJ whole genome shotgun (WGS) entry which is preliminary data.</text>
</comment>
<dbReference type="Pfam" id="PF06421">
    <property type="entry name" value="LepA_C"/>
    <property type="match status" value="1"/>
</dbReference>